<dbReference type="GO" id="GO:0070273">
    <property type="term" value="F:phosphatidylinositol-4-phosphate binding"/>
    <property type="evidence" value="ECO:0007669"/>
    <property type="project" value="InterPro"/>
</dbReference>
<dbReference type="GO" id="GO:0005737">
    <property type="term" value="C:cytoplasm"/>
    <property type="evidence" value="ECO:0007669"/>
    <property type="project" value="UniProtKB-ARBA"/>
</dbReference>
<dbReference type="PATRIC" id="fig|1618207.4.peg.1601"/>
<reference evidence="5 6" key="1">
    <citation type="journal article" date="2015" name="Genome Announc.">
        <title>Complete Genome Sequencing of Protease-Producing Novel Arthrobacter sp. Strain IHBB 11108 Using PacBio Single-Molecule Real-Time Sequencing Technology.</title>
        <authorList>
            <person name="Kiran S."/>
            <person name="Swarnkar M.K."/>
            <person name="Pal M."/>
            <person name="Thakur R."/>
            <person name="Tewari R."/>
            <person name="Singh A.K."/>
            <person name="Gulati A."/>
        </authorList>
    </citation>
    <scope>NUCLEOTIDE SEQUENCE [LARGE SCALE GENOMIC DNA]</scope>
    <source>
        <strain evidence="5 6">IHBB 11108</strain>
    </source>
</reference>
<dbReference type="HOGENOM" id="CLU_080168_4_1_11"/>
<accession>A0A0D4BYC2</accession>
<evidence type="ECO:0000313" key="5">
    <source>
        <dbReference type="EMBL" id="AJT41462.1"/>
    </source>
</evidence>
<comment type="subcellular location">
    <subcellularLocation>
        <location evidence="1">Golgi apparatus membrane</location>
        <topology evidence="1">Peripheral membrane protein</topology>
        <orientation evidence="1">Cytoplasmic side</orientation>
    </subcellularLocation>
</comment>
<keyword evidence="6" id="KW-1185">Reference proteome</keyword>
<dbReference type="STRING" id="1618207.UM93_07915"/>
<name>A0A0D4BYC2_9MICC</name>
<dbReference type="Pfam" id="PF05719">
    <property type="entry name" value="GPP34"/>
    <property type="match status" value="1"/>
</dbReference>
<protein>
    <recommendedName>
        <fullName evidence="7">GPP34 family phosphoprotein</fullName>
    </recommendedName>
</protein>
<evidence type="ECO:0008006" key="7">
    <source>
        <dbReference type="Google" id="ProtNLM"/>
    </source>
</evidence>
<dbReference type="RefSeq" id="WP_045074845.1">
    <property type="nucleotide sequence ID" value="NZ_CP011005.1"/>
</dbReference>
<proteinExistence type="predicted"/>
<dbReference type="InterPro" id="IPR038261">
    <property type="entry name" value="GPP34-like_sf"/>
</dbReference>
<keyword evidence="4" id="KW-0472">Membrane</keyword>
<keyword evidence="3" id="KW-0446">Lipid-binding</keyword>
<dbReference type="Gene3D" id="1.10.3630.10">
    <property type="entry name" value="yeast vps74-n-term truncation variant domain like"/>
    <property type="match status" value="1"/>
</dbReference>
<organism evidence="5 6">
    <name type="scientific">Psychromicrobium lacuslunae</name>
    <dbReference type="NCBI Taxonomy" id="1618207"/>
    <lineage>
        <taxon>Bacteria</taxon>
        <taxon>Bacillati</taxon>
        <taxon>Actinomycetota</taxon>
        <taxon>Actinomycetes</taxon>
        <taxon>Micrococcales</taxon>
        <taxon>Micrococcaceae</taxon>
        <taxon>Psychromicrobium</taxon>
    </lineage>
</organism>
<dbReference type="GO" id="GO:0012505">
    <property type="term" value="C:endomembrane system"/>
    <property type="evidence" value="ECO:0007669"/>
    <property type="project" value="UniProtKB-ARBA"/>
</dbReference>
<evidence type="ECO:0000256" key="3">
    <source>
        <dbReference type="ARBA" id="ARBA00023121"/>
    </source>
</evidence>
<evidence type="ECO:0000313" key="6">
    <source>
        <dbReference type="Proteomes" id="UP000061839"/>
    </source>
</evidence>
<evidence type="ECO:0000256" key="4">
    <source>
        <dbReference type="ARBA" id="ARBA00023136"/>
    </source>
</evidence>
<gene>
    <name evidence="5" type="ORF">UM93_07915</name>
</gene>
<dbReference type="OrthoDB" id="4962633at2"/>
<evidence type="ECO:0000256" key="2">
    <source>
        <dbReference type="ARBA" id="ARBA00023034"/>
    </source>
</evidence>
<dbReference type="Proteomes" id="UP000061839">
    <property type="component" value="Chromosome"/>
</dbReference>
<dbReference type="InterPro" id="IPR008628">
    <property type="entry name" value="GPP34-like"/>
</dbReference>
<dbReference type="AlphaFoldDB" id="A0A0D4BYC2"/>
<dbReference type="KEGG" id="ari:UM93_07915"/>
<sequence length="220" mass="23929">MNNSQICLTEALFLLAHKPDGKRLIQRKYLKIGLAGALLTDLAEHRRISINAGKVVSENGSAALSGLLAEPDDLIRAETQPRTAKHWVRKFRSSNIERNVSSRLQERGLVQSQSDALLGIFPIVRHLPEPEILAQLGSLLTDVLRGQSQPTGWNASLISLCDATGLLRRILPAVSKAEVKAIVEGEWASEAVRKVIKQANSAVRMAIISTVNANNGSQGF</sequence>
<keyword evidence="2" id="KW-0333">Golgi apparatus</keyword>
<dbReference type="EMBL" id="CP011005">
    <property type="protein sequence ID" value="AJT41462.1"/>
    <property type="molecule type" value="Genomic_DNA"/>
</dbReference>
<evidence type="ECO:0000256" key="1">
    <source>
        <dbReference type="ARBA" id="ARBA00004255"/>
    </source>
</evidence>